<proteinExistence type="predicted"/>
<keyword evidence="3" id="KW-1185">Reference proteome</keyword>
<sequence>MRSAAAAAAAALGLPRNRTAATRPISRLISPAPDSSSSSSSFPHPASLPLPRQAHSPRFLSDIVPHPPIPRARSEYRRDPKNSLARRPARRRRVASSISSPGSRDPGAPRIGWPTEPGILGFVSPPGLVAMLASRIPLNR</sequence>
<feature type="compositionally biased region" description="Basic and acidic residues" evidence="1">
    <location>
        <begin position="72"/>
        <end position="81"/>
    </location>
</feature>
<evidence type="ECO:0000256" key="1">
    <source>
        <dbReference type="SAM" id="MobiDB-lite"/>
    </source>
</evidence>
<feature type="region of interest" description="Disordered" evidence="1">
    <location>
        <begin position="1"/>
        <end position="115"/>
    </location>
</feature>
<accession>A0A0D9Y591</accession>
<evidence type="ECO:0000313" key="2">
    <source>
        <dbReference type="EnsemblPlants" id="OGLUM01G08500.1"/>
    </source>
</evidence>
<reference evidence="2" key="3">
    <citation type="submission" date="2018-05" db="EMBL/GenBank/DDBJ databases">
        <title>OgluRS3 (Oryza glumaepatula Reference Sequence Version 3).</title>
        <authorList>
            <person name="Zhang J."/>
            <person name="Kudrna D."/>
            <person name="Lee S."/>
            <person name="Talag J."/>
            <person name="Welchert J."/>
            <person name="Wing R.A."/>
        </authorList>
    </citation>
    <scope>NUCLEOTIDE SEQUENCE [LARGE SCALE GENOMIC DNA]</scope>
</reference>
<feature type="compositionally biased region" description="Low complexity" evidence="1">
    <location>
        <begin position="1"/>
        <end position="11"/>
    </location>
</feature>
<protein>
    <submittedName>
        <fullName evidence="2">Uncharacterized protein</fullName>
    </submittedName>
</protein>
<dbReference type="Gramene" id="OGLUM01G08500.1">
    <property type="protein sequence ID" value="OGLUM01G08500.1"/>
    <property type="gene ID" value="OGLUM01G08500"/>
</dbReference>
<organism evidence="2">
    <name type="scientific">Oryza glumipatula</name>
    <dbReference type="NCBI Taxonomy" id="40148"/>
    <lineage>
        <taxon>Eukaryota</taxon>
        <taxon>Viridiplantae</taxon>
        <taxon>Streptophyta</taxon>
        <taxon>Embryophyta</taxon>
        <taxon>Tracheophyta</taxon>
        <taxon>Spermatophyta</taxon>
        <taxon>Magnoliopsida</taxon>
        <taxon>Liliopsida</taxon>
        <taxon>Poales</taxon>
        <taxon>Poaceae</taxon>
        <taxon>BOP clade</taxon>
        <taxon>Oryzoideae</taxon>
        <taxon>Oryzeae</taxon>
        <taxon>Oryzinae</taxon>
        <taxon>Oryza</taxon>
    </lineage>
</organism>
<dbReference type="EnsemblPlants" id="OGLUM01G08500.1">
    <property type="protein sequence ID" value="OGLUM01G08500.1"/>
    <property type="gene ID" value="OGLUM01G08500"/>
</dbReference>
<reference evidence="2" key="2">
    <citation type="submission" date="2015-04" db="UniProtKB">
        <authorList>
            <consortium name="EnsemblPlants"/>
        </authorList>
    </citation>
    <scope>IDENTIFICATION</scope>
</reference>
<dbReference type="HOGENOM" id="CLU_1838241_0_0_1"/>
<feature type="compositionally biased region" description="Low complexity" evidence="1">
    <location>
        <begin position="30"/>
        <end position="51"/>
    </location>
</feature>
<dbReference type="Proteomes" id="UP000026961">
    <property type="component" value="Chromosome 1"/>
</dbReference>
<name>A0A0D9Y591_9ORYZ</name>
<reference evidence="2" key="1">
    <citation type="submission" date="2013-08" db="EMBL/GenBank/DDBJ databases">
        <title>Oryza genome evolution.</title>
        <authorList>
            <person name="Wing R.A."/>
            <person name="Panaud O."/>
            <person name="Oliveira A.C."/>
        </authorList>
    </citation>
    <scope>NUCLEOTIDE SEQUENCE</scope>
</reference>
<evidence type="ECO:0000313" key="3">
    <source>
        <dbReference type="Proteomes" id="UP000026961"/>
    </source>
</evidence>
<dbReference type="AlphaFoldDB" id="A0A0D9Y591"/>